<dbReference type="EMBL" id="JBEUSY010000348">
    <property type="protein sequence ID" value="KAL1237410.1"/>
    <property type="molecule type" value="Genomic_DNA"/>
</dbReference>
<feature type="region of interest" description="Disordered" evidence="1">
    <location>
        <begin position="32"/>
        <end position="87"/>
    </location>
</feature>
<proteinExistence type="predicted"/>
<dbReference type="Proteomes" id="UP001558632">
    <property type="component" value="Unassembled WGS sequence"/>
</dbReference>
<evidence type="ECO:0000256" key="1">
    <source>
        <dbReference type="SAM" id="MobiDB-lite"/>
    </source>
</evidence>
<sequence>MTDHRPLDYKIEYRKGKQNYCADALSRLPMQTEEPYTVKRKNSKKSTRKGTKRSKKMHWRQLVRRKSTAKLNNSAKNTQKGNYETAT</sequence>
<feature type="compositionally biased region" description="Polar residues" evidence="1">
    <location>
        <begin position="69"/>
        <end position="87"/>
    </location>
</feature>
<organism evidence="2 3">
    <name type="scientific">Trichinella spiralis</name>
    <name type="common">Trichina worm</name>
    <dbReference type="NCBI Taxonomy" id="6334"/>
    <lineage>
        <taxon>Eukaryota</taxon>
        <taxon>Metazoa</taxon>
        <taxon>Ecdysozoa</taxon>
        <taxon>Nematoda</taxon>
        <taxon>Enoplea</taxon>
        <taxon>Dorylaimia</taxon>
        <taxon>Trichinellida</taxon>
        <taxon>Trichinellidae</taxon>
        <taxon>Trichinella</taxon>
    </lineage>
</organism>
<evidence type="ECO:0000313" key="2">
    <source>
        <dbReference type="EMBL" id="KAL1237410.1"/>
    </source>
</evidence>
<keyword evidence="3" id="KW-1185">Reference proteome</keyword>
<gene>
    <name evidence="2" type="ORF">TSPI_01154</name>
</gene>
<accession>A0ABR3KG19</accession>
<comment type="caution">
    <text evidence="2">The sequence shown here is derived from an EMBL/GenBank/DDBJ whole genome shotgun (WGS) entry which is preliminary data.</text>
</comment>
<protein>
    <submittedName>
        <fullName evidence="2">Retrovirus-related Pol polyprotein from transposon 17.6</fullName>
    </submittedName>
</protein>
<feature type="compositionally biased region" description="Basic residues" evidence="1">
    <location>
        <begin position="38"/>
        <end position="68"/>
    </location>
</feature>
<reference evidence="2 3" key="1">
    <citation type="submission" date="2024-07" db="EMBL/GenBank/DDBJ databases">
        <title>Enhanced genomic and transcriptomic resources for Trichinella pseudospiralis and T. spiralis underpin the discovery of pronounced molecular differences between stages and species.</title>
        <authorList>
            <person name="Pasi K.K."/>
            <person name="La Rosa G."/>
            <person name="Gomez-Morales M.A."/>
            <person name="Tosini F."/>
            <person name="Sumanam S."/>
            <person name="Young N.D."/>
            <person name="Chang B.C."/>
            <person name="Robin G.B."/>
        </authorList>
    </citation>
    <scope>NUCLEOTIDE SEQUENCE [LARGE SCALE GENOMIC DNA]</scope>
    <source>
        <strain evidence="2">ISS534</strain>
    </source>
</reference>
<evidence type="ECO:0000313" key="3">
    <source>
        <dbReference type="Proteomes" id="UP001558632"/>
    </source>
</evidence>
<name>A0ABR3KG19_TRISP</name>